<sequence length="280" mass="31578">MTEETQAKSLTPHIIITVIVVIVVIIAYFGFSKGDEQEQSNLPTAVEETIAEPMPESEFDLTDEYATEDNAPVIEEPVIIDMPEPQPVPEPLDTSDATIKTSLLNIANYEAAAKLLVNDDLLRRFVVLTQNIANKSTANNHQVVVEPEEDFKVYNQAGQTFIDAASFKRYTPYVETLTSMETDALVSMLETYKPAMQDIYAEIGDPQDDFKFVMMDAINHLLDTPEVPVPIEVHTDSVMFKFKDERLENLSSPQKQLLRTGPENMRRIKAKLRDIKQAIQ</sequence>
<accession>A0ABN1LFS8</accession>
<evidence type="ECO:0000313" key="2">
    <source>
        <dbReference type="EMBL" id="GAA0855068.1"/>
    </source>
</evidence>
<keyword evidence="3" id="KW-1185">Reference proteome</keyword>
<organism evidence="2 3">
    <name type="scientific">Aliiglaciecola litoralis</name>
    <dbReference type="NCBI Taxonomy" id="582857"/>
    <lineage>
        <taxon>Bacteria</taxon>
        <taxon>Pseudomonadati</taxon>
        <taxon>Pseudomonadota</taxon>
        <taxon>Gammaproteobacteria</taxon>
        <taxon>Alteromonadales</taxon>
        <taxon>Alteromonadaceae</taxon>
        <taxon>Aliiglaciecola</taxon>
    </lineage>
</organism>
<feature type="transmembrane region" description="Helical" evidence="1">
    <location>
        <begin position="12"/>
        <end position="31"/>
    </location>
</feature>
<protein>
    <recommendedName>
        <fullName evidence="4">DUF3014 domain-containing protein</fullName>
    </recommendedName>
</protein>
<reference evidence="2 3" key="1">
    <citation type="journal article" date="2019" name="Int. J. Syst. Evol. Microbiol.">
        <title>The Global Catalogue of Microorganisms (GCM) 10K type strain sequencing project: providing services to taxonomists for standard genome sequencing and annotation.</title>
        <authorList>
            <consortium name="The Broad Institute Genomics Platform"/>
            <consortium name="The Broad Institute Genome Sequencing Center for Infectious Disease"/>
            <person name="Wu L."/>
            <person name="Ma J."/>
        </authorList>
    </citation>
    <scope>NUCLEOTIDE SEQUENCE [LARGE SCALE GENOMIC DNA]</scope>
    <source>
        <strain evidence="2 3">JCM 15896</strain>
    </source>
</reference>
<dbReference type="RefSeq" id="WP_343857827.1">
    <property type="nucleotide sequence ID" value="NZ_BAAAFD010000002.1"/>
</dbReference>
<keyword evidence="1" id="KW-0472">Membrane</keyword>
<dbReference type="Proteomes" id="UP001500359">
    <property type="component" value="Unassembled WGS sequence"/>
</dbReference>
<dbReference type="EMBL" id="BAAAFD010000002">
    <property type="protein sequence ID" value="GAA0855068.1"/>
    <property type="molecule type" value="Genomic_DNA"/>
</dbReference>
<proteinExistence type="predicted"/>
<evidence type="ECO:0000256" key="1">
    <source>
        <dbReference type="SAM" id="Phobius"/>
    </source>
</evidence>
<gene>
    <name evidence="2" type="ORF">GCM10009114_13240</name>
</gene>
<comment type="caution">
    <text evidence="2">The sequence shown here is derived from an EMBL/GenBank/DDBJ whole genome shotgun (WGS) entry which is preliminary data.</text>
</comment>
<evidence type="ECO:0008006" key="4">
    <source>
        <dbReference type="Google" id="ProtNLM"/>
    </source>
</evidence>
<dbReference type="InterPro" id="IPR021382">
    <property type="entry name" value="DUF3014"/>
</dbReference>
<dbReference type="Pfam" id="PF11219">
    <property type="entry name" value="DUF3014"/>
    <property type="match status" value="1"/>
</dbReference>
<evidence type="ECO:0000313" key="3">
    <source>
        <dbReference type="Proteomes" id="UP001500359"/>
    </source>
</evidence>
<keyword evidence="1" id="KW-1133">Transmembrane helix</keyword>
<keyword evidence="1" id="KW-0812">Transmembrane</keyword>
<name>A0ABN1LFS8_9ALTE</name>